<comment type="caution">
    <text evidence="1">The sequence shown here is derived from an EMBL/GenBank/DDBJ whole genome shotgun (WGS) entry which is preliminary data.</text>
</comment>
<proteinExistence type="predicted"/>
<sequence length="439" mass="46279">MVEVDEVDTEMTDVAEPTPEVIVDADDAEVDTDASVAEIDTPVEIDLQPDVDTVDDAETDNGGTDVVEPQPEVVVAEVDTDALVVEIDVVLEDVPVEIDATTEVDVQPDVDTVDSTETDNGATDVVEPQPEVVVAEVDSVDTAEVGTDATVVEIDVPVEIDVAPEIIDVVADEVDVPPDLPKEELPPPDLCIGKICDDANSCTTDSCTSATGVCVHTPPVGGTKPCDDGNACTVSDVCSATGVCVAGSAKSCVDSDACTSDACDPKTGCVFAANWVKYTYDPIAPLPAEWTWTVSMQTHCSSYAKDSFNGQCGLGVKNLPPGAIEFAVLDLTKFRVKYKVGSAPIRLTFLWAHFVMTIYDKQSWGVYGADGNILEPKASHYGVLDGEGVVETVDLKSLGEQGVKLRFEEAVGKIGMKPGPNLWGPLLIHPVGCAPPVKL</sequence>
<protein>
    <submittedName>
        <fullName evidence="1">Uncharacterized protein</fullName>
    </submittedName>
</protein>
<gene>
    <name evidence="1" type="ORF">A3C15_04305</name>
</gene>
<reference evidence="1 2" key="1">
    <citation type="journal article" date="2016" name="Nat. Commun.">
        <title>Thousands of microbial genomes shed light on interconnected biogeochemical processes in an aquifer system.</title>
        <authorList>
            <person name="Anantharaman K."/>
            <person name="Brown C.T."/>
            <person name="Hug L.A."/>
            <person name="Sharon I."/>
            <person name="Castelle C.J."/>
            <person name="Probst A.J."/>
            <person name="Thomas B.C."/>
            <person name="Singh A."/>
            <person name="Wilkins M.J."/>
            <person name="Karaoz U."/>
            <person name="Brodie E.L."/>
            <person name="Williams K.H."/>
            <person name="Hubbard S.S."/>
            <person name="Banfield J.F."/>
        </authorList>
    </citation>
    <scope>NUCLEOTIDE SEQUENCE [LARGE SCALE GENOMIC DNA]</scope>
</reference>
<accession>A0A1F6M7W9</accession>
<dbReference type="Pfam" id="PF00526">
    <property type="entry name" value="Dicty_CTDC"/>
    <property type="match status" value="3"/>
</dbReference>
<organism evidence="1 2">
    <name type="scientific">Candidatus Magasanikbacteria bacterium RIFCSPHIGHO2_02_FULL_50_9b</name>
    <dbReference type="NCBI Taxonomy" id="1798682"/>
    <lineage>
        <taxon>Bacteria</taxon>
        <taxon>Candidatus Magasanikiibacteriota</taxon>
    </lineage>
</organism>
<dbReference type="EMBL" id="MFQD01000036">
    <property type="protein sequence ID" value="OGH67734.1"/>
    <property type="molecule type" value="Genomic_DNA"/>
</dbReference>
<dbReference type="AlphaFoldDB" id="A0A1F6M7W9"/>
<dbReference type="Proteomes" id="UP000176532">
    <property type="component" value="Unassembled WGS sequence"/>
</dbReference>
<evidence type="ECO:0000313" key="2">
    <source>
        <dbReference type="Proteomes" id="UP000176532"/>
    </source>
</evidence>
<name>A0A1F6M7W9_9BACT</name>
<evidence type="ECO:0000313" key="1">
    <source>
        <dbReference type="EMBL" id="OGH67734.1"/>
    </source>
</evidence>
<dbReference type="InterPro" id="IPR001673">
    <property type="entry name" value="S_mold_repeat"/>
</dbReference>